<keyword evidence="1" id="KW-0812">Transmembrane</keyword>
<accession>A0A919VRE4</accession>
<keyword evidence="1" id="KW-1133">Transmembrane helix</keyword>
<keyword evidence="3" id="KW-1185">Reference proteome</keyword>
<name>A0A919VRE4_9ACTN</name>
<feature type="transmembrane region" description="Helical" evidence="1">
    <location>
        <begin position="23"/>
        <end position="43"/>
    </location>
</feature>
<evidence type="ECO:0000256" key="1">
    <source>
        <dbReference type="SAM" id="Phobius"/>
    </source>
</evidence>
<gene>
    <name evidence="2" type="ORF">Aco04nite_36210</name>
</gene>
<comment type="caution">
    <text evidence="2">The sequence shown here is derived from an EMBL/GenBank/DDBJ whole genome shotgun (WGS) entry which is preliminary data.</text>
</comment>
<proteinExistence type="predicted"/>
<dbReference type="EMBL" id="BOQP01000017">
    <property type="protein sequence ID" value="GIM73616.1"/>
    <property type="molecule type" value="Genomic_DNA"/>
</dbReference>
<protein>
    <submittedName>
        <fullName evidence="2">Uncharacterized protein</fullName>
    </submittedName>
</protein>
<sequence length="59" mass="6643">MREYQAGKGQAGLDQYQVRRWTAWHRFATLVLATLGILAICAATEEALDEGPEHPDMVR</sequence>
<evidence type="ECO:0000313" key="3">
    <source>
        <dbReference type="Proteomes" id="UP000680865"/>
    </source>
</evidence>
<keyword evidence="1" id="KW-0472">Membrane</keyword>
<organism evidence="2 3">
    <name type="scientific">Winogradskya consettensis</name>
    <dbReference type="NCBI Taxonomy" id="113560"/>
    <lineage>
        <taxon>Bacteria</taxon>
        <taxon>Bacillati</taxon>
        <taxon>Actinomycetota</taxon>
        <taxon>Actinomycetes</taxon>
        <taxon>Micromonosporales</taxon>
        <taxon>Micromonosporaceae</taxon>
        <taxon>Winogradskya</taxon>
    </lineage>
</organism>
<reference evidence="2" key="1">
    <citation type="submission" date="2021-03" db="EMBL/GenBank/DDBJ databases">
        <title>Whole genome shotgun sequence of Actinoplanes consettensis NBRC 14913.</title>
        <authorList>
            <person name="Komaki H."/>
            <person name="Tamura T."/>
        </authorList>
    </citation>
    <scope>NUCLEOTIDE SEQUENCE</scope>
    <source>
        <strain evidence="2">NBRC 14913</strain>
    </source>
</reference>
<dbReference type="Proteomes" id="UP000680865">
    <property type="component" value="Unassembled WGS sequence"/>
</dbReference>
<dbReference type="RefSeq" id="WP_212998382.1">
    <property type="nucleotide sequence ID" value="NZ_BAAATW010000012.1"/>
</dbReference>
<evidence type="ECO:0000313" key="2">
    <source>
        <dbReference type="EMBL" id="GIM73616.1"/>
    </source>
</evidence>
<dbReference type="AlphaFoldDB" id="A0A919VRE4"/>